<gene>
    <name evidence="2" type="ORF">NDU88_004239</name>
</gene>
<dbReference type="AlphaFoldDB" id="A0AAV7PC71"/>
<accession>A0AAV7PC71</accession>
<evidence type="ECO:0000313" key="2">
    <source>
        <dbReference type="EMBL" id="KAJ1125821.1"/>
    </source>
</evidence>
<evidence type="ECO:0000256" key="1">
    <source>
        <dbReference type="SAM" id="MobiDB-lite"/>
    </source>
</evidence>
<name>A0AAV7PC71_PLEWA</name>
<proteinExistence type="predicted"/>
<dbReference type="EMBL" id="JANPWB010000011">
    <property type="protein sequence ID" value="KAJ1125821.1"/>
    <property type="molecule type" value="Genomic_DNA"/>
</dbReference>
<protein>
    <submittedName>
        <fullName evidence="2">Uncharacterized protein</fullName>
    </submittedName>
</protein>
<feature type="compositionally biased region" description="Polar residues" evidence="1">
    <location>
        <begin position="81"/>
        <end position="96"/>
    </location>
</feature>
<dbReference type="Proteomes" id="UP001066276">
    <property type="component" value="Chromosome 7"/>
</dbReference>
<comment type="caution">
    <text evidence="2">The sequence shown here is derived from an EMBL/GenBank/DDBJ whole genome shotgun (WGS) entry which is preliminary data.</text>
</comment>
<feature type="region of interest" description="Disordered" evidence="1">
    <location>
        <begin position="76"/>
        <end position="129"/>
    </location>
</feature>
<evidence type="ECO:0000313" key="3">
    <source>
        <dbReference type="Proteomes" id="UP001066276"/>
    </source>
</evidence>
<sequence>MRTKLQVPSFKFKQMSTTLPKAPSSRDIPAALSKVRFAAFRESPAALAHASPGAFQSIPTALSKVPEFPTAFSKVPVATSKRISTTPSGDSENLPRSTEGDLPAERRRGTSQGCKRVRDLLESVTSKAE</sequence>
<keyword evidence="3" id="KW-1185">Reference proteome</keyword>
<reference evidence="2" key="1">
    <citation type="journal article" date="2022" name="bioRxiv">
        <title>Sequencing and chromosome-scale assembly of the giantPleurodeles waltlgenome.</title>
        <authorList>
            <person name="Brown T."/>
            <person name="Elewa A."/>
            <person name="Iarovenko S."/>
            <person name="Subramanian E."/>
            <person name="Araus A.J."/>
            <person name="Petzold A."/>
            <person name="Susuki M."/>
            <person name="Suzuki K.-i.T."/>
            <person name="Hayashi T."/>
            <person name="Toyoda A."/>
            <person name="Oliveira C."/>
            <person name="Osipova E."/>
            <person name="Leigh N.D."/>
            <person name="Simon A."/>
            <person name="Yun M.H."/>
        </authorList>
    </citation>
    <scope>NUCLEOTIDE SEQUENCE</scope>
    <source>
        <strain evidence="2">20211129_DDA</strain>
        <tissue evidence="2">Liver</tissue>
    </source>
</reference>
<organism evidence="2 3">
    <name type="scientific">Pleurodeles waltl</name>
    <name type="common">Iberian ribbed newt</name>
    <dbReference type="NCBI Taxonomy" id="8319"/>
    <lineage>
        <taxon>Eukaryota</taxon>
        <taxon>Metazoa</taxon>
        <taxon>Chordata</taxon>
        <taxon>Craniata</taxon>
        <taxon>Vertebrata</taxon>
        <taxon>Euteleostomi</taxon>
        <taxon>Amphibia</taxon>
        <taxon>Batrachia</taxon>
        <taxon>Caudata</taxon>
        <taxon>Salamandroidea</taxon>
        <taxon>Salamandridae</taxon>
        <taxon>Pleurodelinae</taxon>
        <taxon>Pleurodeles</taxon>
    </lineage>
</organism>